<protein>
    <submittedName>
        <fullName evidence="1">Uncharacterized protein</fullName>
    </submittedName>
</protein>
<evidence type="ECO:0000313" key="1">
    <source>
        <dbReference type="EMBL" id="NMP25043.1"/>
    </source>
</evidence>
<dbReference type="RefSeq" id="WP_169103245.1">
    <property type="nucleotide sequence ID" value="NZ_JABBVZ010000210.1"/>
</dbReference>
<dbReference type="AlphaFoldDB" id="A0A7Y0L830"/>
<comment type="caution">
    <text evidence="1">The sequence shown here is derived from an EMBL/GenBank/DDBJ whole genome shotgun (WGS) entry which is preliminary data.</text>
</comment>
<proteinExistence type="predicted"/>
<organism evidence="1 2">
    <name type="scientific">Sulfobacillus harzensis</name>
    <dbReference type="NCBI Taxonomy" id="2729629"/>
    <lineage>
        <taxon>Bacteria</taxon>
        <taxon>Bacillati</taxon>
        <taxon>Bacillota</taxon>
        <taxon>Clostridia</taxon>
        <taxon>Eubacteriales</taxon>
        <taxon>Clostridiales Family XVII. Incertae Sedis</taxon>
        <taxon>Sulfobacillus</taxon>
    </lineage>
</organism>
<dbReference type="Proteomes" id="UP000533476">
    <property type="component" value="Unassembled WGS sequence"/>
</dbReference>
<sequence length="56" mass="6365">MKVIITAAEILERDLEEHFMATTGYDVRGSLSYGDIRDDTEFTLDEEDARTLGLLQ</sequence>
<accession>A0A7Y0L830</accession>
<name>A0A7Y0L830_9FIRM</name>
<gene>
    <name evidence="1" type="ORF">HIJ39_22335</name>
</gene>
<keyword evidence="2" id="KW-1185">Reference proteome</keyword>
<dbReference type="EMBL" id="JABBVZ010000210">
    <property type="protein sequence ID" value="NMP25043.1"/>
    <property type="molecule type" value="Genomic_DNA"/>
</dbReference>
<evidence type="ECO:0000313" key="2">
    <source>
        <dbReference type="Proteomes" id="UP000533476"/>
    </source>
</evidence>
<reference evidence="1 2" key="1">
    <citation type="submission" date="2020-04" db="EMBL/GenBank/DDBJ databases">
        <authorList>
            <person name="Zhang R."/>
            <person name="Schippers A."/>
        </authorList>
    </citation>
    <scope>NUCLEOTIDE SEQUENCE [LARGE SCALE GENOMIC DNA]</scope>
    <source>
        <strain evidence="1 2">DSM 109850</strain>
    </source>
</reference>